<comment type="caution">
    <text evidence="2">The sequence shown here is derived from an EMBL/GenBank/DDBJ whole genome shotgun (WGS) entry which is preliminary data.</text>
</comment>
<dbReference type="EMBL" id="JACOFV010000012">
    <property type="protein sequence ID" value="MBC3863077.1"/>
    <property type="molecule type" value="Genomic_DNA"/>
</dbReference>
<reference evidence="2" key="1">
    <citation type="submission" date="2020-08" db="EMBL/GenBank/DDBJ databases">
        <title>Novel species isolated from subtropical streams in China.</title>
        <authorList>
            <person name="Lu H."/>
        </authorList>
    </citation>
    <scope>NUCLEOTIDE SEQUENCE</scope>
    <source>
        <strain evidence="2">KACC 12607</strain>
    </source>
</reference>
<evidence type="ECO:0000313" key="2">
    <source>
        <dbReference type="EMBL" id="MBC3863077.1"/>
    </source>
</evidence>
<protein>
    <submittedName>
        <fullName evidence="2">ABC transporter substrate-binding protein</fullName>
    </submittedName>
</protein>
<proteinExistence type="predicted"/>
<gene>
    <name evidence="2" type="ORF">H8K32_13275</name>
</gene>
<accession>A0A923HEI2</accession>
<name>A0A923HEI2_9BURK</name>
<evidence type="ECO:0000256" key="1">
    <source>
        <dbReference type="SAM" id="SignalP"/>
    </source>
</evidence>
<dbReference type="RefSeq" id="WP_186913131.1">
    <property type="nucleotide sequence ID" value="NZ_JACOFV010000012.1"/>
</dbReference>
<organism evidence="2 3">
    <name type="scientific">Undibacterium jejuense</name>
    <dbReference type="NCBI Taxonomy" id="1344949"/>
    <lineage>
        <taxon>Bacteria</taxon>
        <taxon>Pseudomonadati</taxon>
        <taxon>Pseudomonadota</taxon>
        <taxon>Betaproteobacteria</taxon>
        <taxon>Burkholderiales</taxon>
        <taxon>Oxalobacteraceae</taxon>
        <taxon>Undibacterium</taxon>
    </lineage>
</organism>
<feature type="signal peptide" evidence="1">
    <location>
        <begin position="1"/>
        <end position="27"/>
    </location>
</feature>
<dbReference type="PANTHER" id="PTHR36573:SF1">
    <property type="entry name" value="INTERMEMBRANE PHOSPHOLIPID TRANSPORT SYSTEM BINDING PROTEIN MLAC"/>
    <property type="match status" value="1"/>
</dbReference>
<sequence>MTSIKNLFTQIFVLALVSLTLASPAAAADEAPDVLVKRISQEILDLAKNDKEIQAGNQKRVYDMVESKILPYIDFQRMTSLAAGKSWREATPDQQQQLTKEFRTLLVFTYSGAISQIKDQRVEFKPMRSAPEDTEVEVRSQVIQSRGDPIQLNYRLAKSATGWKIYDINVLGAWLVETYKGTFSETISKSGIDGLIKTLSDKNKKLAAAPVKSTSK</sequence>
<dbReference type="Proteomes" id="UP000634011">
    <property type="component" value="Unassembled WGS sequence"/>
</dbReference>
<dbReference type="InterPro" id="IPR008869">
    <property type="entry name" value="MlaC/ttg2D"/>
</dbReference>
<feature type="chain" id="PRO_5038124402" evidence="1">
    <location>
        <begin position="28"/>
        <end position="216"/>
    </location>
</feature>
<dbReference type="PIRSF" id="PIRSF004649">
    <property type="entry name" value="MlaC"/>
    <property type="match status" value="1"/>
</dbReference>
<dbReference type="PANTHER" id="PTHR36573">
    <property type="entry name" value="INTERMEMBRANE PHOSPHOLIPID TRANSPORT SYSTEM BINDING PROTEIN MLAC"/>
    <property type="match status" value="1"/>
</dbReference>
<dbReference type="Gene3D" id="3.10.450.50">
    <property type="match status" value="1"/>
</dbReference>
<dbReference type="Pfam" id="PF05494">
    <property type="entry name" value="MlaC"/>
    <property type="match status" value="1"/>
</dbReference>
<evidence type="ECO:0000313" key="3">
    <source>
        <dbReference type="Proteomes" id="UP000634011"/>
    </source>
</evidence>
<keyword evidence="1" id="KW-0732">Signal</keyword>
<keyword evidence="3" id="KW-1185">Reference proteome</keyword>
<dbReference type="Gene3D" id="1.10.10.640">
    <property type="entry name" value="phospholipid-binding protein"/>
    <property type="match status" value="1"/>
</dbReference>
<dbReference type="AlphaFoldDB" id="A0A923HEI2"/>